<evidence type="ECO:0000313" key="1">
    <source>
        <dbReference type="EMBL" id="QGY42278.1"/>
    </source>
</evidence>
<sequence>MKTNVHYPYLMKKQLFKKLKWMKMIKTENGSGRLETKCERLMNTN</sequence>
<gene>
    <name evidence="1" type="ORF">GM418_00980</name>
</gene>
<protein>
    <submittedName>
        <fullName evidence="1">Uncharacterized protein</fullName>
    </submittedName>
</protein>
<dbReference type="Proteomes" id="UP000428260">
    <property type="component" value="Chromosome"/>
</dbReference>
<keyword evidence="2" id="KW-1185">Reference proteome</keyword>
<dbReference type="AlphaFoldDB" id="A0A6I6JMJ2"/>
<dbReference type="RefSeq" id="WP_158862281.1">
    <property type="nucleotide sequence ID" value="NZ_CP046401.1"/>
</dbReference>
<organism evidence="1 2">
    <name type="scientific">Maribellus comscasis</name>
    <dbReference type="NCBI Taxonomy" id="2681766"/>
    <lineage>
        <taxon>Bacteria</taxon>
        <taxon>Pseudomonadati</taxon>
        <taxon>Bacteroidota</taxon>
        <taxon>Bacteroidia</taxon>
        <taxon>Marinilabiliales</taxon>
        <taxon>Prolixibacteraceae</taxon>
        <taxon>Maribellus</taxon>
    </lineage>
</organism>
<name>A0A6I6JMJ2_9BACT</name>
<dbReference type="EMBL" id="CP046401">
    <property type="protein sequence ID" value="QGY42278.1"/>
    <property type="molecule type" value="Genomic_DNA"/>
</dbReference>
<proteinExistence type="predicted"/>
<accession>A0A6I6JMJ2</accession>
<evidence type="ECO:0000313" key="2">
    <source>
        <dbReference type="Proteomes" id="UP000428260"/>
    </source>
</evidence>
<dbReference type="KEGG" id="mcos:GM418_00980"/>
<reference evidence="1 2" key="1">
    <citation type="submission" date="2019-11" db="EMBL/GenBank/DDBJ databases">
        <authorList>
            <person name="Zheng R.K."/>
            <person name="Sun C.M."/>
        </authorList>
    </citation>
    <scope>NUCLEOTIDE SEQUENCE [LARGE SCALE GENOMIC DNA]</scope>
    <source>
        <strain evidence="1 2">WC007</strain>
    </source>
</reference>